<keyword evidence="4" id="KW-1185">Reference proteome</keyword>
<feature type="region of interest" description="Disordered" evidence="1">
    <location>
        <begin position="477"/>
        <end position="506"/>
    </location>
</feature>
<comment type="caution">
    <text evidence="3">The sequence shown here is derived from an EMBL/GenBank/DDBJ whole genome shotgun (WGS) entry which is preliminary data.</text>
</comment>
<organism evidence="3 4">
    <name type="scientific">Symbiodinium natans</name>
    <dbReference type="NCBI Taxonomy" id="878477"/>
    <lineage>
        <taxon>Eukaryota</taxon>
        <taxon>Sar</taxon>
        <taxon>Alveolata</taxon>
        <taxon>Dinophyceae</taxon>
        <taxon>Suessiales</taxon>
        <taxon>Symbiodiniaceae</taxon>
        <taxon>Symbiodinium</taxon>
    </lineage>
</organism>
<dbReference type="AlphaFoldDB" id="A0A812I3Z4"/>
<dbReference type="Gene3D" id="3.40.1000.10">
    <property type="entry name" value="Mog1/PsbP, alpha/beta/alpha sandwich"/>
    <property type="match status" value="1"/>
</dbReference>
<dbReference type="GO" id="GO:0019898">
    <property type="term" value="C:extrinsic component of membrane"/>
    <property type="evidence" value="ECO:0007669"/>
    <property type="project" value="InterPro"/>
</dbReference>
<evidence type="ECO:0000313" key="3">
    <source>
        <dbReference type="EMBL" id="CAE6973647.1"/>
    </source>
</evidence>
<feature type="region of interest" description="Disordered" evidence="1">
    <location>
        <begin position="616"/>
        <end position="644"/>
    </location>
</feature>
<accession>A0A812I3Z4</accession>
<protein>
    <recommendedName>
        <fullName evidence="2">PsbP C-terminal domain-containing protein</fullName>
    </recommendedName>
</protein>
<sequence length="785" mass="84366">MQKRCAGDCLALFSNTVRQHQRGNFLICFQLLSATSTMGMTVRSGLFAESRTSMALAAKLLTCCPPASDLGFEWSDCTFYSHLSELPASWDSGRRDWVALVPRQGRLDGVKASMWASDNSVSLRAMPASVSYAAVALTSAVELAVTLSPGAAALALLGSASQSYVQVQAPAGYAIRCGQFQSFSLPLSARVQCQVEGGSQAVVRIANVDLYAAGTLYFIFGLDTPAADPSPNLFSIALRDANNITLDAAMAVPGMHIPQPRVAAFVSLLVVDFENVARLQAWGDAAQQLGVLRGSIAAALSIDEAGISVDYVQAVLGIRDVRRLQSSGVVAGQLQVNFSAYSILVPVTELSDRIVAAGFTSALQGELGPRAIAAGWFCSHGVPEVTGASANGTGTVRSPITWHVRALACSSKVPERPLFYVFDLQVSVNLIFQRCEKKRASGSMHDAYFMCEDQPKSTDQAQADCFTRFPTRVLRAAPENAEVTRSPPKSTPPPKTEETSPEEEEVDTWTYVFGKPGELRRDLSLVNTSPEKIVAAGLLAITIGLASNLWGQTEFLFRLVPAAADRAREFHLDSIYAVDGLKAYYEEQYQARYPSTWLFDQRVALLKAGQMSSDDMLGVSRRGRPGAAPQGVGPDAAWGPAGGGDRALKSRENLSVVKQRLPPKAPGQPPQISEILGDPEASLERLLKETIAPEGSKKTAEALKAVKAERAGNTYYEYQWRTTFPSGAELRSFSSCALGPADRRGYRNLYTLTAVLPETEVVQGDGAASLMPQILEGFIVQPLDS</sequence>
<dbReference type="GO" id="GO:0015979">
    <property type="term" value="P:photosynthesis"/>
    <property type="evidence" value="ECO:0007669"/>
    <property type="project" value="InterPro"/>
</dbReference>
<dbReference type="Pfam" id="PF01789">
    <property type="entry name" value="PsbP"/>
    <property type="match status" value="1"/>
</dbReference>
<dbReference type="EMBL" id="CAJNDS010000170">
    <property type="protein sequence ID" value="CAE6973647.1"/>
    <property type="molecule type" value="Genomic_DNA"/>
</dbReference>
<dbReference type="SUPFAM" id="SSF55724">
    <property type="entry name" value="Mog1p/PsbP-like"/>
    <property type="match status" value="1"/>
</dbReference>
<dbReference type="InterPro" id="IPR002683">
    <property type="entry name" value="PsbP_C"/>
</dbReference>
<feature type="domain" description="PsbP C-terminal" evidence="2">
    <location>
        <begin position="619"/>
        <end position="760"/>
    </location>
</feature>
<evidence type="ECO:0000313" key="4">
    <source>
        <dbReference type="Proteomes" id="UP000604046"/>
    </source>
</evidence>
<dbReference type="Proteomes" id="UP000604046">
    <property type="component" value="Unassembled WGS sequence"/>
</dbReference>
<name>A0A812I3Z4_9DINO</name>
<reference evidence="3" key="1">
    <citation type="submission" date="2021-02" db="EMBL/GenBank/DDBJ databases">
        <authorList>
            <person name="Dougan E. K."/>
            <person name="Rhodes N."/>
            <person name="Thang M."/>
            <person name="Chan C."/>
        </authorList>
    </citation>
    <scope>NUCLEOTIDE SEQUENCE</scope>
</reference>
<proteinExistence type="predicted"/>
<dbReference type="OrthoDB" id="424095at2759"/>
<dbReference type="GO" id="GO:0005509">
    <property type="term" value="F:calcium ion binding"/>
    <property type="evidence" value="ECO:0007669"/>
    <property type="project" value="InterPro"/>
</dbReference>
<evidence type="ECO:0000259" key="2">
    <source>
        <dbReference type="Pfam" id="PF01789"/>
    </source>
</evidence>
<dbReference type="GO" id="GO:0009523">
    <property type="term" value="C:photosystem II"/>
    <property type="evidence" value="ECO:0007669"/>
    <property type="project" value="InterPro"/>
</dbReference>
<dbReference type="InterPro" id="IPR016123">
    <property type="entry name" value="Mog1/PsbP_a/b/a-sand"/>
</dbReference>
<gene>
    <name evidence="3" type="ORF">SNAT2548_LOCUS2847</name>
</gene>
<evidence type="ECO:0000256" key="1">
    <source>
        <dbReference type="SAM" id="MobiDB-lite"/>
    </source>
</evidence>